<dbReference type="InterPro" id="IPR016162">
    <property type="entry name" value="Ald_DH_N"/>
</dbReference>
<dbReference type="InterPro" id="IPR016161">
    <property type="entry name" value="Ald_DH/histidinol_DH"/>
</dbReference>
<dbReference type="EC" id="1.2.1.88" evidence="8"/>
<dbReference type="InterPro" id="IPR016163">
    <property type="entry name" value="Ald_DH_C"/>
</dbReference>
<feature type="active site" evidence="3">
    <location>
        <position position="811"/>
    </location>
</feature>
<keyword evidence="1 8" id="KW-0560">Oxidoreductase</keyword>
<keyword evidence="2" id="KW-0520">NAD</keyword>
<dbReference type="InterPro" id="IPR015590">
    <property type="entry name" value="Aldehyde_DH_dom"/>
</dbReference>
<dbReference type="InterPro" id="IPR002872">
    <property type="entry name" value="Proline_DH_dom"/>
</dbReference>
<dbReference type="PANTHER" id="PTHR42862:SF1">
    <property type="entry name" value="DELTA-1-PYRROLINE-5-CARBOXYLATE DEHYDROGENASE 2, ISOFORM A-RELATED"/>
    <property type="match status" value="1"/>
</dbReference>
<evidence type="ECO:0000259" key="5">
    <source>
        <dbReference type="Pfam" id="PF01619"/>
    </source>
</evidence>
<dbReference type="STRING" id="1202785.A946_00775"/>
<keyword evidence="9" id="KW-1185">Reference proteome</keyword>
<feature type="domain" description="Aldehyde dehydrogenase" evidence="4">
    <location>
        <begin position="542"/>
        <end position="1000"/>
    </location>
</feature>
<dbReference type="Gene3D" id="3.40.309.10">
    <property type="entry name" value="Aldehyde Dehydrogenase, Chain A, domain 2"/>
    <property type="match status" value="1"/>
</dbReference>
<name>A0A0C1UU61_9BACT</name>
<proteinExistence type="predicted"/>
<dbReference type="Gene3D" id="3.40.605.10">
    <property type="entry name" value="Aldehyde Dehydrogenase, Chain A, domain 1"/>
    <property type="match status" value="1"/>
</dbReference>
<dbReference type="PIRSF" id="PIRSF000197">
    <property type="entry name" value="Bifunct_PutA"/>
    <property type="match status" value="1"/>
</dbReference>
<reference evidence="10" key="3">
    <citation type="submission" date="2019-03" db="EMBL/GenBank/DDBJ databases">
        <title>Complete genome of Methylacidiphilum kamchatkense Kam1.</title>
        <authorList>
            <person name="Kruse T."/>
            <person name="Murarilal Ratnadevi C."/>
            <person name="Erikstad H.-A."/>
            <person name="Birkeland N.-K."/>
        </authorList>
    </citation>
    <scope>NUCLEOTIDE SEQUENCE [LARGE SCALE GENOMIC DNA]</scope>
    <source>
        <strain evidence="10">kam1</strain>
    </source>
</reference>
<feature type="active site" evidence="3">
    <location>
        <position position="777"/>
    </location>
</feature>
<dbReference type="InterPro" id="IPR050485">
    <property type="entry name" value="Proline_metab_enzyme"/>
</dbReference>
<sequence>MNAYFQFYTSAYVSRASRKKMRQLAALPEAKRATELISSFQKLDLSVPEINNRLNSMLKSIGLHQKRSLAEALTKAYPLNRTEGLLLLRLAEALPRMPNDETALLLFKEAIRRGNWHNTDSNQWTSYLLSKLKFLLTHCPSLPLPSFLTDAVLKTFLRIVTKVLVNIFVFAPDIESSQKKLLGLVAKGIPISLDLLGEDALGSRDGTRHWENCHKVIELLGMIKASFPRSDPEISVKLSALDSKYELPYGRISFERIYSKLKSLCLSAYEKDISLCIDAEQYFRFEFSLELLESLLSDRDLEGYNRLGFVVQSYLKNSESLIDYLGELCKEKKRKLSIRLVKGAYWDHEIIRSQSLGLAQYPVYTLKELTELSYMACVSKLYEHRELLSTRIATHNPATIAAVLEFYSSRKENRIEFQRLYGLGEAVENYLKTQGFSTRVYIPIGTGKELFGYLARRLIENGAGLDAFVAPFDFDKLYWNPLQKLQKREHLENTKIPLPPFLYRDRENAPGCDLSNPEVWEEFGRRKPPFFSPLQVFSKNATTSRLRVLSPANSKEVVGEVPLPSDAEMEKVLSNTASFALEWDRLPVEQRVEMVQRLAKEIWEYRHDFLYLLCAEAGKTIPNALAEIREAIDFCHYYSKEALRLFSKPILLPGPMGEENKLHYHGRSLWVCISPWNFPLSIFLGQLVAALLTGNVVVAKPAEETPLIALLATELAYKAGIPKEALSVVAGDGQIGQKLILHPSVRGVAFTGSFETAKIIARCLSQKEGPIVPLIAETGGINGMVVDATAAIERAVKDIIHSAFNHAGQRCSSLRVLLVQKEISKQLLSMLSDALEDMFVGDPRYSETDVGPIISPSQLETLNQFSHLFRTHGHLLTQAPIGKTASAYGYYFAPQLFEIPSIDLIDREIFGPILPVISFSKDELRRLLSKLYQKGYGLTMGLQTRLDSEIERLSSEAPVGNFYVNRSMIGATVESQPFGGEGLSGTGPKAGGPNYLLRFVYERVSTINTAALGDPSLYFLDGS</sequence>
<evidence type="ECO:0000313" key="8">
    <source>
        <dbReference type="EMBL" id="QDQ42749.1"/>
    </source>
</evidence>
<dbReference type="RefSeq" id="WP_039720570.1">
    <property type="nucleotide sequence ID" value="NZ_CP037899.1"/>
</dbReference>
<dbReference type="Pfam" id="PF14850">
    <property type="entry name" value="Pro_dh-DNA_bdg"/>
    <property type="match status" value="1"/>
</dbReference>
<dbReference type="CDD" id="cd07125">
    <property type="entry name" value="ALDH_PutA-P5CDH"/>
    <property type="match status" value="1"/>
</dbReference>
<dbReference type="InterPro" id="IPR025703">
    <property type="entry name" value="Bifunct_PutA"/>
</dbReference>
<dbReference type="AlphaFoldDB" id="A0A0C1UU61"/>
<evidence type="ECO:0000313" key="10">
    <source>
        <dbReference type="Proteomes" id="UP000315925"/>
    </source>
</evidence>
<evidence type="ECO:0000256" key="2">
    <source>
        <dbReference type="ARBA" id="ARBA00023027"/>
    </source>
</evidence>
<dbReference type="GO" id="GO:0004657">
    <property type="term" value="F:proline dehydrogenase activity"/>
    <property type="evidence" value="ECO:0007669"/>
    <property type="project" value="UniProtKB-EC"/>
</dbReference>
<feature type="domain" description="Proline dehydrogenase" evidence="5">
    <location>
        <begin position="183"/>
        <end position="463"/>
    </location>
</feature>
<organism evidence="8 10">
    <name type="scientific">Methylacidiphilum kamchatkense Kam1</name>
    <dbReference type="NCBI Taxonomy" id="1202785"/>
    <lineage>
        <taxon>Bacteria</taxon>
        <taxon>Pseudomonadati</taxon>
        <taxon>Verrucomicrobiota</taxon>
        <taxon>Methylacidiphilae</taxon>
        <taxon>Methylacidiphilales</taxon>
        <taxon>Methylacidiphilaceae</taxon>
        <taxon>Methylacidiphilum (ex Ratnadevi et al. 2023)</taxon>
    </lineage>
</organism>
<dbReference type="Proteomes" id="UP000031594">
    <property type="component" value="Unassembled WGS sequence"/>
</dbReference>
<evidence type="ECO:0000259" key="6">
    <source>
        <dbReference type="Pfam" id="PF14850"/>
    </source>
</evidence>
<dbReference type="SUPFAM" id="SSF53720">
    <property type="entry name" value="ALDH-like"/>
    <property type="match status" value="1"/>
</dbReference>
<dbReference type="InterPro" id="IPR024082">
    <property type="entry name" value="PRODH_PutA_dom_II"/>
</dbReference>
<evidence type="ECO:0000259" key="4">
    <source>
        <dbReference type="Pfam" id="PF00171"/>
    </source>
</evidence>
<dbReference type="OrthoDB" id="9762913at2"/>
<dbReference type="GO" id="GO:0003700">
    <property type="term" value="F:DNA-binding transcription factor activity"/>
    <property type="evidence" value="ECO:0007669"/>
    <property type="project" value="InterPro"/>
</dbReference>
<protein>
    <submittedName>
        <fullName evidence="7 8">Proline dehydrogenase</fullName>
        <ecNumber evidence="8">1.2.1.88</ecNumber>
        <ecNumber evidence="8">1.5.5.2</ecNumber>
    </submittedName>
</protein>
<accession>A0A0C1UU61</accession>
<evidence type="ECO:0000313" key="7">
    <source>
        <dbReference type="EMBL" id="KIE59288.1"/>
    </source>
</evidence>
<dbReference type="InterPro" id="IPR024089">
    <property type="entry name" value="PRODH_PutA_dom_I/II"/>
</dbReference>
<dbReference type="Pfam" id="PF00171">
    <property type="entry name" value="Aldedh"/>
    <property type="match status" value="1"/>
</dbReference>
<dbReference type="SUPFAM" id="SSF81935">
    <property type="entry name" value="N-terminal domain of bifunctional PutA protein"/>
    <property type="match status" value="1"/>
</dbReference>
<dbReference type="GO" id="GO:0003842">
    <property type="term" value="F:L-glutamate gamma-semialdehyde dehydrogenase activity"/>
    <property type="evidence" value="ECO:0007669"/>
    <property type="project" value="UniProtKB-EC"/>
</dbReference>
<evidence type="ECO:0000256" key="3">
    <source>
        <dbReference type="PIRSR" id="PIRSR000197-1"/>
    </source>
</evidence>
<dbReference type="NCBIfam" id="NF008869">
    <property type="entry name" value="PRK11904.1"/>
    <property type="match status" value="1"/>
</dbReference>
<dbReference type="EMBL" id="JQNX01000001">
    <property type="protein sequence ID" value="KIE59288.1"/>
    <property type="molecule type" value="Genomic_DNA"/>
</dbReference>
<dbReference type="PANTHER" id="PTHR42862">
    <property type="entry name" value="DELTA-1-PYRROLINE-5-CARBOXYLATE DEHYDROGENASE 1, ISOFORM A-RELATED"/>
    <property type="match status" value="1"/>
</dbReference>
<dbReference type="EMBL" id="CP037899">
    <property type="protein sequence ID" value="QDQ42749.1"/>
    <property type="molecule type" value="Genomic_DNA"/>
</dbReference>
<feature type="domain" description="Proline dehydrogenase PutA" evidence="6">
    <location>
        <begin position="71"/>
        <end position="123"/>
    </location>
</feature>
<evidence type="ECO:0000313" key="9">
    <source>
        <dbReference type="Proteomes" id="UP000031594"/>
    </source>
</evidence>
<dbReference type="Proteomes" id="UP000315925">
    <property type="component" value="Chromosome"/>
</dbReference>
<reference evidence="8" key="2">
    <citation type="journal article" date="2019" name="BMC Genomics">
        <title>Complete genome sequence analysis of the thermoacidophilic verrucomicrobial methanotroph 'Candidatus Methylacidiphilum kamchatkense' strain Kam1 and comparison with its closest relatives.</title>
        <authorList>
            <person name="Kruse T."/>
            <person name="Ratnadevi C.M."/>
            <person name="Erikstad H.A."/>
            <person name="Birkeland N.K."/>
        </authorList>
    </citation>
    <scope>NUCLEOTIDE SEQUENCE</scope>
    <source>
        <strain evidence="8">Kam1</strain>
    </source>
</reference>
<dbReference type="Gene3D" id="3.20.20.220">
    <property type="match status" value="1"/>
</dbReference>
<dbReference type="GO" id="GO:0009898">
    <property type="term" value="C:cytoplasmic side of plasma membrane"/>
    <property type="evidence" value="ECO:0007669"/>
    <property type="project" value="TreeGrafter"/>
</dbReference>
<reference evidence="7 9" key="1">
    <citation type="submission" date="2014-08" db="EMBL/GenBank/DDBJ databases">
        <title>Methylacidiphilum kamchatkense strain Kam1 draft genome sequence.</title>
        <authorList>
            <person name="Birkeland N.-K."/>
            <person name="Erikstad H.A."/>
        </authorList>
    </citation>
    <scope>NUCLEOTIDE SEQUENCE [LARGE SCALE GENOMIC DNA]</scope>
    <source>
        <strain evidence="7 9">Kam1</strain>
    </source>
</reference>
<dbReference type="InterPro" id="IPR029041">
    <property type="entry name" value="FAD-linked_oxidoreductase-like"/>
</dbReference>
<dbReference type="KEGG" id="mkc:kam1_1530"/>
<gene>
    <name evidence="7" type="ORF">A946_00775</name>
    <name evidence="8" type="ORF">kam1_1530</name>
</gene>
<dbReference type="EC" id="1.5.5.2" evidence="8"/>
<evidence type="ECO:0000256" key="1">
    <source>
        <dbReference type="ARBA" id="ARBA00023002"/>
    </source>
</evidence>
<dbReference type="GO" id="GO:0010133">
    <property type="term" value="P:L-proline catabolic process to L-glutamate"/>
    <property type="evidence" value="ECO:0007669"/>
    <property type="project" value="InterPro"/>
</dbReference>
<dbReference type="Pfam" id="PF01619">
    <property type="entry name" value="Pro_dh"/>
    <property type="match status" value="1"/>
</dbReference>
<dbReference type="SUPFAM" id="SSF51730">
    <property type="entry name" value="FAD-linked oxidoreductase"/>
    <property type="match status" value="1"/>
</dbReference>